<proteinExistence type="predicted"/>
<evidence type="ECO:0000313" key="3">
    <source>
        <dbReference type="EMBL" id="SPD08795.1"/>
    </source>
</evidence>
<sequence length="2016" mass="227999">MGNGESTYGDDPHDDIQHYPPSYAGSSMETHHRHQEHASYIADNFNSLDEDWSELQDDDVRMGMELCLQVLCVRMVISALREAGLESSNLILGIDFTKSNEWTGRISFNRQSLHTIGSRPNPYEQAISIISRTLSPFDEDNLIPCFGFGDATTHDHSVFSFYPDPRVCHGFEEALARYREIVPYLKLSGPTSFAPIIDAAVNIVEESNGQYHVLIIIADGQVPRSANTPPGRLSPQEQATVNSLVAASRYPLSIILVGVGDGPWDAMQQFDDNIPQRFFDNFQFVNFTKIMSENTETSKKETAFALAALMEIPYQYRATQSLVNREPVGGSCRRPLPPPQEVIDHDNAVKSILHVTNFKTVEPTASVEPTAAVEPVIFFSPNSPSSHLFSNQNDMLDIFVAWTKLHDEVMLASSTALWLRDVLLEVAKMSNDQNLFRSFHEGNKIFVLQKQRNGKGRFVTITALGYSKSKGYVIIPEGRDVDGWQGASQEITNIMEAQNHGTREFNQRWPQPRQPTVQGNRDANLVKESRTFKEAVTQGDTPNISLKIAGNQGAASQLSNVMAKDKLELSIKILLSRGPSSEWDVQWAGVENMGPSHSQVHVQPVTNETNGPLLSKATPIENPINSMAKTQPNNPKHEMVWQPRVNGSQTIKTSAETSTASTTAQPSFDRVSLHSCNSESELSETPSLIPVPPMTTQTIEDVVHELCEVDRSWGSSRDWFLDLRDGRRLQIPVDLQSPVAEMCRPEDAVTQKLVQWVSSQREAIEFYVEDETGVSEGETLGLESGYESVGVLSGCEADGSFEDIGNERSMVLKEEKETSGLILTDTMDGDWNDLLMTDGVDDGVGDEGEKDLVPLNVEPLVVAFPDGVENNGGKAAGSYRESIIGMARHLQRKASMSGLQKPMSSGRKGARELKRLASSINYDTRATREDKGKGKRLCIKNLIQGWKADIICLHETKLEIITDNLVRSLWRCRYVDWLFLGSSGASGGILLMWDSRLVEKLEGAVGYFSVSCKFKNVDDHQVWMFTGVYEPNINSDRRLMWDELARIRSWWDVPWCLGGDFSVVRFPAERVGSTNFSTSMHDFSDFISSNGLIDIPLTDGNFTWSNNREISYMSQIDRFLYSADWAEGFISIIQKRLDRLNSDHFLVALECGTIQKRRRHFRFENMWLMAEGFVDWVRAWWESYQVTGTPSFVFANKLKALKVDLKKWNETEFGNVNVQKKTLLAGLRDLDVAADTRPLSAKEKGKREQLAIDLEQILPLSCKFTSEYQHHWQAPSLMVVHLRVKMRFEDHIAQFYEHLYREDGYRRPYLEGIQFDAISDEDALWLECPFEETEIESVKHRADELKDFRPISLVGGMYKIIAKLLANRLPAVLGKIISPSQSAFVKVNGSPCGFFLSSRGIRQGDPLSLMLFVIVMEAFSRLIVKATGVGMLTGFTVGNIDSDPLEVSHLLFADDTLIFCEADPDQLFHLQSILILFEATSGLRINLGKSELVPVGVVPCIEELADILGCKTSKLPMKYLGLPLGANFKAKDIWNPIVEKMERRLAGPYSHGGLAIKNLRRFNEVLLGKWLWRFGVERDAFWRKVIMAKYGSLDVTFEVGDGSLIRFWDNVWCGEEPLKLAYPELYRIAYVKEGTVADFIQCRGEKLKKLKKPIQGMAPEVEAKFNAANEEEFPKRRAPERQQQLQASPFMGYHREFGQQWEGKDQNQRYESKYEQKWKGSVKIDVPEFSGVLIPDDLIDWINHVECVFEYHDIPNHKKVKLVGTKLKGRASAWWEQIQMQRVRFGKKKIQDWNKMKTKLQEQFMPFNYLQTQFERRTLQYQVLAEALAVPTSLSSNLGKSKNAQPYGEESHKSIECKKPALQAKNKTLMTKTMEEESDAATGSNIPIMQLDATIQCSNWQQHSSTAAFQYSEGMMKGILMIEENQEEDYLQEPVYDQYQEAEEVSEVILMIEEIVEQPPVYDIEVEAKIGDDQAEGITLEGMMTFKPMSNQFVLENMDATTKILQVSKEEMEEQE</sequence>
<dbReference type="Gene3D" id="3.60.10.10">
    <property type="entry name" value="Endonuclease/exonuclease/phosphatase"/>
    <property type="match status" value="1"/>
</dbReference>
<feature type="domain" description="VWFA" evidence="2">
    <location>
        <begin position="87"/>
        <end position="292"/>
    </location>
</feature>
<dbReference type="InterPro" id="IPR036691">
    <property type="entry name" value="Endo/exonu/phosph_ase_sf"/>
</dbReference>
<dbReference type="InterPro" id="IPR002035">
    <property type="entry name" value="VWF_A"/>
</dbReference>
<gene>
    <name evidence="3" type="ORF">FSB_LOCUS36677</name>
</gene>
<feature type="compositionally biased region" description="Basic and acidic residues" evidence="1">
    <location>
        <begin position="1849"/>
        <end position="1858"/>
    </location>
</feature>
<evidence type="ECO:0000259" key="2">
    <source>
        <dbReference type="SMART" id="SM00327"/>
    </source>
</evidence>
<dbReference type="SUPFAM" id="SSF56219">
    <property type="entry name" value="DNase I-like"/>
    <property type="match status" value="1"/>
</dbReference>
<dbReference type="SMART" id="SM00327">
    <property type="entry name" value="VWA"/>
    <property type="match status" value="1"/>
</dbReference>
<dbReference type="InterPro" id="IPR000477">
    <property type="entry name" value="RT_dom"/>
</dbReference>
<evidence type="ECO:0000256" key="1">
    <source>
        <dbReference type="SAM" id="MobiDB-lite"/>
    </source>
</evidence>
<dbReference type="EMBL" id="OIVN01003101">
    <property type="protein sequence ID" value="SPD08795.1"/>
    <property type="molecule type" value="Genomic_DNA"/>
</dbReference>
<dbReference type="InterPro" id="IPR043502">
    <property type="entry name" value="DNA/RNA_pol_sf"/>
</dbReference>
<dbReference type="SUPFAM" id="SSF56672">
    <property type="entry name" value="DNA/RNA polymerases"/>
    <property type="match status" value="1"/>
</dbReference>
<feature type="region of interest" description="Disordered" evidence="1">
    <location>
        <begin position="1839"/>
        <end position="1858"/>
    </location>
</feature>
<organism evidence="3">
    <name type="scientific">Fagus sylvatica</name>
    <name type="common">Beechnut</name>
    <dbReference type="NCBI Taxonomy" id="28930"/>
    <lineage>
        <taxon>Eukaryota</taxon>
        <taxon>Viridiplantae</taxon>
        <taxon>Streptophyta</taxon>
        <taxon>Embryophyta</taxon>
        <taxon>Tracheophyta</taxon>
        <taxon>Spermatophyta</taxon>
        <taxon>Magnoliopsida</taxon>
        <taxon>eudicotyledons</taxon>
        <taxon>Gunneridae</taxon>
        <taxon>Pentapetalae</taxon>
        <taxon>rosids</taxon>
        <taxon>fabids</taxon>
        <taxon>Fagales</taxon>
        <taxon>Fagaceae</taxon>
        <taxon>Fagus</taxon>
    </lineage>
</organism>
<dbReference type="GO" id="GO:0016567">
    <property type="term" value="P:protein ubiquitination"/>
    <property type="evidence" value="ECO:0007669"/>
    <property type="project" value="TreeGrafter"/>
</dbReference>
<dbReference type="CDD" id="cd01459">
    <property type="entry name" value="vWA_copine_like"/>
    <property type="match status" value="1"/>
</dbReference>
<protein>
    <recommendedName>
        <fullName evidence="2">VWFA domain-containing protein</fullName>
    </recommendedName>
</protein>
<feature type="region of interest" description="Disordered" evidence="1">
    <location>
        <begin position="1"/>
        <end position="35"/>
    </location>
</feature>
<dbReference type="InterPro" id="IPR052079">
    <property type="entry name" value="E3_ligase/Copine_domain"/>
</dbReference>
<dbReference type="PANTHER" id="PTHR45751:SF11">
    <property type="entry name" value="COPINE FAMILY PROTEIN 2"/>
    <property type="match status" value="1"/>
</dbReference>
<dbReference type="InterPro" id="IPR010734">
    <property type="entry name" value="Copine_C"/>
</dbReference>
<dbReference type="GO" id="GO:0005634">
    <property type="term" value="C:nucleus"/>
    <property type="evidence" value="ECO:0007669"/>
    <property type="project" value="TreeGrafter"/>
</dbReference>
<dbReference type="CDD" id="cd01650">
    <property type="entry name" value="RT_nLTR_like"/>
    <property type="match status" value="1"/>
</dbReference>
<reference evidence="3" key="1">
    <citation type="submission" date="2018-02" db="EMBL/GenBank/DDBJ databases">
        <authorList>
            <person name="Cohen D.B."/>
            <person name="Kent A.D."/>
        </authorList>
    </citation>
    <scope>NUCLEOTIDE SEQUENCE</scope>
</reference>
<dbReference type="GO" id="GO:0004842">
    <property type="term" value="F:ubiquitin-protein transferase activity"/>
    <property type="evidence" value="ECO:0007669"/>
    <property type="project" value="TreeGrafter"/>
</dbReference>
<dbReference type="SUPFAM" id="SSF53300">
    <property type="entry name" value="vWA-like"/>
    <property type="match status" value="1"/>
</dbReference>
<dbReference type="InterPro" id="IPR036465">
    <property type="entry name" value="vWFA_dom_sf"/>
</dbReference>
<dbReference type="Pfam" id="PF07002">
    <property type="entry name" value="Copine"/>
    <property type="match status" value="1"/>
</dbReference>
<dbReference type="Pfam" id="PF00078">
    <property type="entry name" value="RVT_1"/>
    <property type="match status" value="1"/>
</dbReference>
<dbReference type="PANTHER" id="PTHR45751">
    <property type="entry name" value="COPINE FAMILY PROTEIN 1"/>
    <property type="match status" value="1"/>
</dbReference>
<accession>A0A2N9HA50</accession>
<name>A0A2N9HA50_FAGSY</name>